<dbReference type="AlphaFoldDB" id="A0A0F0CR33"/>
<gene>
    <name evidence="8" type="ORF">OMAG_000353</name>
</gene>
<proteinExistence type="inferred from homology"/>
<dbReference type="EMBL" id="JYNY01000073">
    <property type="protein sequence ID" value="KJJ85778.1"/>
    <property type="molecule type" value="Genomic_DNA"/>
</dbReference>
<dbReference type="InterPro" id="IPR051906">
    <property type="entry name" value="TolC-like"/>
</dbReference>
<evidence type="ECO:0000256" key="7">
    <source>
        <dbReference type="ARBA" id="ARBA00023237"/>
    </source>
</evidence>
<evidence type="ECO:0000256" key="1">
    <source>
        <dbReference type="ARBA" id="ARBA00004442"/>
    </source>
</evidence>
<evidence type="ECO:0000256" key="5">
    <source>
        <dbReference type="ARBA" id="ARBA00022692"/>
    </source>
</evidence>
<organism evidence="8 9">
    <name type="scientific">Candidatus Omnitrophus magneticus</name>
    <dbReference type="NCBI Taxonomy" id="1609969"/>
    <lineage>
        <taxon>Bacteria</taxon>
        <taxon>Pseudomonadati</taxon>
        <taxon>Candidatus Omnitrophota</taxon>
        <taxon>Candidatus Omnitrophus</taxon>
    </lineage>
</organism>
<keyword evidence="7" id="KW-0998">Cell outer membrane</keyword>
<accession>A0A0F0CR33</accession>
<evidence type="ECO:0000256" key="6">
    <source>
        <dbReference type="ARBA" id="ARBA00023136"/>
    </source>
</evidence>
<reference evidence="8 9" key="1">
    <citation type="submission" date="2015-02" db="EMBL/GenBank/DDBJ databases">
        <title>Single-cell genomics of uncultivated deep-branching MTB reveals a conserved set of magnetosome genes.</title>
        <authorList>
            <person name="Kolinko S."/>
            <person name="Richter M."/>
            <person name="Glockner F.O."/>
            <person name="Brachmann A."/>
            <person name="Schuler D."/>
        </authorList>
    </citation>
    <scope>NUCLEOTIDE SEQUENCE [LARGE SCALE GENOMIC DNA]</scope>
    <source>
        <strain evidence="8">SKK-01</strain>
    </source>
</reference>
<dbReference type="GO" id="GO:0015562">
    <property type="term" value="F:efflux transmembrane transporter activity"/>
    <property type="evidence" value="ECO:0007669"/>
    <property type="project" value="InterPro"/>
</dbReference>
<protein>
    <submittedName>
        <fullName evidence="8">Outer membrane efflux protein</fullName>
    </submittedName>
</protein>
<dbReference type="PANTHER" id="PTHR30026:SF20">
    <property type="entry name" value="OUTER MEMBRANE PROTEIN TOLC"/>
    <property type="match status" value="1"/>
</dbReference>
<evidence type="ECO:0000256" key="2">
    <source>
        <dbReference type="ARBA" id="ARBA00007613"/>
    </source>
</evidence>
<dbReference type="Proteomes" id="UP000033428">
    <property type="component" value="Unassembled WGS sequence"/>
</dbReference>
<comment type="subcellular location">
    <subcellularLocation>
        <location evidence="1">Cell outer membrane</location>
    </subcellularLocation>
</comment>
<dbReference type="SUPFAM" id="SSF56954">
    <property type="entry name" value="Outer membrane efflux proteins (OEP)"/>
    <property type="match status" value="1"/>
</dbReference>
<comment type="caution">
    <text evidence="8">The sequence shown here is derived from an EMBL/GenBank/DDBJ whole genome shotgun (WGS) entry which is preliminary data.</text>
</comment>
<evidence type="ECO:0000256" key="3">
    <source>
        <dbReference type="ARBA" id="ARBA00022448"/>
    </source>
</evidence>
<evidence type="ECO:0000313" key="8">
    <source>
        <dbReference type="EMBL" id="KJJ85778.1"/>
    </source>
</evidence>
<dbReference type="InterPro" id="IPR003423">
    <property type="entry name" value="OMP_efflux"/>
</dbReference>
<keyword evidence="5" id="KW-0812">Transmembrane</keyword>
<keyword evidence="9" id="KW-1185">Reference proteome</keyword>
<name>A0A0F0CR33_9BACT</name>
<dbReference type="Pfam" id="PF02321">
    <property type="entry name" value="OEP"/>
    <property type="match status" value="1"/>
</dbReference>
<evidence type="ECO:0000256" key="4">
    <source>
        <dbReference type="ARBA" id="ARBA00022452"/>
    </source>
</evidence>
<keyword evidence="6" id="KW-0472">Membrane</keyword>
<dbReference type="Gene3D" id="1.20.1600.10">
    <property type="entry name" value="Outer membrane efflux proteins (OEP)"/>
    <property type="match status" value="1"/>
</dbReference>
<keyword evidence="4" id="KW-1134">Transmembrane beta strand</keyword>
<dbReference type="GO" id="GO:1990281">
    <property type="term" value="C:efflux pump complex"/>
    <property type="evidence" value="ECO:0007669"/>
    <property type="project" value="TreeGrafter"/>
</dbReference>
<dbReference type="PANTHER" id="PTHR30026">
    <property type="entry name" value="OUTER MEMBRANE PROTEIN TOLC"/>
    <property type="match status" value="1"/>
</dbReference>
<keyword evidence="3" id="KW-0813">Transport</keyword>
<dbReference type="GO" id="GO:0015288">
    <property type="term" value="F:porin activity"/>
    <property type="evidence" value="ECO:0007669"/>
    <property type="project" value="TreeGrafter"/>
</dbReference>
<dbReference type="GO" id="GO:0009279">
    <property type="term" value="C:cell outer membrane"/>
    <property type="evidence" value="ECO:0007669"/>
    <property type="project" value="UniProtKB-SubCell"/>
</dbReference>
<sequence>MNKKINNIFFAVFMIFVFPARGETYREISLKESLDFAIENSFDVKLAKLDLLISETDKTYASSVYDTFLTGGASYGEDKRQQSSIFYPDNSQNNIYHAGVSKTLITGTNLNAEFFDNRAWSNSQFVSLNPAHTAEAAFTAVQPIGKNTFGFIDRNKLSVTKLAVENASLTERDRIEGYIADVSKAYWGVVYSKRSVEIYEEILEKARELYDSSLKNFDMGLIERGDLLAARANLESVKSEIIIAKNNLENTIEDFKMLINMPETLDIIPLEKLEEKVNGCPSDIGACLKTSFNKRRDYMSAKRDVEIKGIELKIKKNSALPEIDLKGTMAFNGARNAFSKSMNKVTGTDNSYYYGGIEVSLSLENSASKADFLRQKYEKEKTIIKLKQIERKIITETVNSFNSVRALKESARHVEEAVNLSEEKLIEEDKRFRSGRSNMKRVIDYQDDLLRAKLKKITVLFEYTSSLIDLERVMNNLLEKEGYESSAV</sequence>
<comment type="similarity">
    <text evidence="2">Belongs to the outer membrane factor (OMF) (TC 1.B.17) family.</text>
</comment>
<evidence type="ECO:0000313" key="9">
    <source>
        <dbReference type="Proteomes" id="UP000033428"/>
    </source>
</evidence>